<keyword evidence="6" id="KW-1185">Reference proteome</keyword>
<keyword evidence="1" id="KW-0560">Oxidoreductase</keyword>
<dbReference type="CDD" id="cd06189">
    <property type="entry name" value="flavin_oxioreductase"/>
    <property type="match status" value="1"/>
</dbReference>
<reference evidence="5 6" key="1">
    <citation type="submission" date="2006-02" db="EMBL/GenBank/DDBJ databases">
        <authorList>
            <person name="Pinhassi J."/>
            <person name="Pedros-Alio C."/>
            <person name="Ferriera S."/>
            <person name="Johnson J."/>
            <person name="Kravitz S."/>
            <person name="Halpern A."/>
            <person name="Remington K."/>
            <person name="Beeson K."/>
            <person name="Tran B."/>
            <person name="Rogers Y.-H."/>
            <person name="Friedman R."/>
            <person name="Venter J.C."/>
        </authorList>
    </citation>
    <scope>NUCLEOTIDE SEQUENCE [LARGE SCALE GENOMIC DNA]</scope>
    <source>
        <strain evidence="5 6">MED297</strain>
    </source>
</reference>
<dbReference type="Proteomes" id="UP000005953">
    <property type="component" value="Unassembled WGS sequence"/>
</dbReference>
<evidence type="ECO:0000256" key="3">
    <source>
        <dbReference type="ARBA" id="ARBA00038177"/>
    </source>
</evidence>
<dbReference type="GO" id="GO:0016491">
    <property type="term" value="F:oxidoreductase activity"/>
    <property type="evidence" value="ECO:0007669"/>
    <property type="project" value="UniProtKB-KW"/>
</dbReference>
<proteinExistence type="inferred from homology"/>
<dbReference type="PANTHER" id="PTHR47354">
    <property type="entry name" value="NADH OXIDOREDUCTASE HCR"/>
    <property type="match status" value="1"/>
</dbReference>
<dbReference type="OrthoDB" id="9806195at2"/>
<dbReference type="HOGENOM" id="CLU_1140112_0_0_6"/>
<dbReference type="InterPro" id="IPR039261">
    <property type="entry name" value="FNR_nucleotide-bd"/>
</dbReference>
<dbReference type="EMBL" id="AAOE01000039">
    <property type="protein sequence ID" value="EAR07526.1"/>
    <property type="molecule type" value="Genomic_DNA"/>
</dbReference>
<name>A4BJZ3_9GAMM</name>
<evidence type="ECO:0000259" key="4">
    <source>
        <dbReference type="PROSITE" id="PS51384"/>
    </source>
</evidence>
<dbReference type="InterPro" id="IPR017927">
    <property type="entry name" value="FAD-bd_FR_type"/>
</dbReference>
<evidence type="ECO:0000256" key="1">
    <source>
        <dbReference type="ARBA" id="ARBA00023002"/>
    </source>
</evidence>
<dbReference type="RefSeq" id="WP_008047883.1">
    <property type="nucleotide sequence ID" value="NZ_CH724154.1"/>
</dbReference>
<dbReference type="InterPro" id="IPR050415">
    <property type="entry name" value="MRET"/>
</dbReference>
<dbReference type="PROSITE" id="PS51384">
    <property type="entry name" value="FAD_FR"/>
    <property type="match status" value="1"/>
</dbReference>
<dbReference type="PRINTS" id="PR00410">
    <property type="entry name" value="PHEHYDRXLASE"/>
</dbReference>
<dbReference type="InterPro" id="IPR017938">
    <property type="entry name" value="Riboflavin_synthase-like_b-brl"/>
</dbReference>
<feature type="domain" description="FAD-binding FR-type" evidence="4">
    <location>
        <begin position="8"/>
        <end position="103"/>
    </location>
</feature>
<dbReference type="InterPro" id="IPR001433">
    <property type="entry name" value="OxRdtase_FAD/NAD-bd"/>
</dbReference>
<dbReference type="GO" id="GO:0008218">
    <property type="term" value="P:bioluminescence"/>
    <property type="evidence" value="ECO:0007669"/>
    <property type="project" value="UniProtKB-KW"/>
</dbReference>
<comment type="caution">
    <text evidence="5">The sequence shown here is derived from an EMBL/GenBank/DDBJ whole genome shotgun (WGS) entry which is preliminary data.</text>
</comment>
<sequence>HLIRELFADTTTATVHDIKPLSGDVWQVLLKPLTNYPYQAGQYTELLIDGFQFLYFTIGSAPHTPCVELHIQGGSETNNRLIEHLKQNNAVDLAPANGRCTLDYLPESASPLLLIASGTGFSQVKSIAEHLIHIQSTRKVFIYWTSYKLSQLYMLERAEAWAEQHANIHSAMLISEHSHWEDKHQMLVHSILADHSDIGQCQAVTCGSPEMVYTVLDTLCEHGFREENMIADVFDFAPRKTPA</sequence>
<dbReference type="Gene3D" id="3.40.50.80">
    <property type="entry name" value="Nucleotide-binding domain of ferredoxin-NADP reductase (FNR) module"/>
    <property type="match status" value="1"/>
</dbReference>
<accession>A4BJZ3</accession>
<organism evidence="5 6">
    <name type="scientific">Reinekea blandensis MED297</name>
    <dbReference type="NCBI Taxonomy" id="314283"/>
    <lineage>
        <taxon>Bacteria</taxon>
        <taxon>Pseudomonadati</taxon>
        <taxon>Pseudomonadota</taxon>
        <taxon>Gammaproteobacteria</taxon>
        <taxon>Oceanospirillales</taxon>
        <taxon>Saccharospirillaceae</taxon>
        <taxon>Reinekea</taxon>
    </lineage>
</organism>
<evidence type="ECO:0000256" key="2">
    <source>
        <dbReference type="ARBA" id="ARBA00023223"/>
    </source>
</evidence>
<feature type="non-terminal residue" evidence="5">
    <location>
        <position position="1"/>
    </location>
</feature>
<gene>
    <name evidence="5" type="ORF">MED297_04639</name>
</gene>
<evidence type="ECO:0000313" key="6">
    <source>
        <dbReference type="Proteomes" id="UP000005953"/>
    </source>
</evidence>
<protein>
    <submittedName>
        <fullName evidence="5">2-polyprenylphenol hydroxylase and related flavodoxin oxidoreductase</fullName>
    </submittedName>
</protein>
<comment type="similarity">
    <text evidence="3">Belongs to the Fre/LuxG FAD/NAD(P) flavoprotein oxidoreductase family.</text>
</comment>
<dbReference type="Pfam" id="PF00175">
    <property type="entry name" value="NAD_binding_1"/>
    <property type="match status" value="1"/>
</dbReference>
<dbReference type="Gene3D" id="2.40.30.10">
    <property type="entry name" value="Translation factors"/>
    <property type="match status" value="1"/>
</dbReference>
<dbReference type="STRING" id="314283.MED297_04639"/>
<dbReference type="PANTHER" id="PTHR47354:SF7">
    <property type="entry name" value="NAD(P)H-FLAVIN REDUCTASE"/>
    <property type="match status" value="1"/>
</dbReference>
<keyword evidence="2" id="KW-0455">Luminescence</keyword>
<dbReference type="SUPFAM" id="SSF52343">
    <property type="entry name" value="Ferredoxin reductase-like, C-terminal NADP-linked domain"/>
    <property type="match status" value="1"/>
</dbReference>
<evidence type="ECO:0000313" key="5">
    <source>
        <dbReference type="EMBL" id="EAR07526.1"/>
    </source>
</evidence>
<dbReference type="SUPFAM" id="SSF63380">
    <property type="entry name" value="Riboflavin synthase domain-like"/>
    <property type="match status" value="1"/>
</dbReference>
<dbReference type="AlphaFoldDB" id="A4BJZ3"/>